<feature type="transmembrane region" description="Helical" evidence="7">
    <location>
        <begin position="50"/>
        <end position="72"/>
    </location>
</feature>
<proteinExistence type="inferred from homology"/>
<evidence type="ECO:0000256" key="4">
    <source>
        <dbReference type="ARBA" id="ARBA00022692"/>
    </source>
</evidence>
<feature type="transmembrane region" description="Helical" evidence="7">
    <location>
        <begin position="322"/>
        <end position="340"/>
    </location>
</feature>
<keyword evidence="3" id="KW-1003">Cell membrane</keyword>
<feature type="transmembrane region" description="Helical" evidence="7">
    <location>
        <begin position="285"/>
        <end position="302"/>
    </location>
</feature>
<comment type="similarity">
    <text evidence="2">Belongs to the acyltransferase 3 family.</text>
</comment>
<dbReference type="PANTHER" id="PTHR40074">
    <property type="entry name" value="O-ACETYLTRANSFERASE WECH"/>
    <property type="match status" value="1"/>
</dbReference>
<keyword evidence="10" id="KW-1185">Reference proteome</keyword>
<dbReference type="PANTHER" id="PTHR40074:SF2">
    <property type="entry name" value="O-ACETYLTRANSFERASE WECH"/>
    <property type="match status" value="1"/>
</dbReference>
<evidence type="ECO:0000313" key="10">
    <source>
        <dbReference type="Proteomes" id="UP000772618"/>
    </source>
</evidence>
<sequence>MSKFLTYIHNLRGLAIFFVVCVHARGGVVDWQSHKGALDVIATFFDSREGNGTVMFLFIGGFLFQYLTHTNFRFKKYIEQKFKYVILPYLIISVPLIAYRIIGNYNYPGITEDFNNQSILYKILYYLITGIHLAPFWFISAITLFYLSSPILHALDNKKAYNYIIPILFITCFFTYRSAHNANPFLSYLHYLPVYLLGMWVSFYREKVLAISKWLLYPLIIIYGAITLAEIRGWLPIPEKITFEDVIYDGVFMFNIFMLKAVLLCFIGLFILYQFRDKRMPLLEVLGEYSFGVFFVHSVFIFASRNVLEKIFGEFDFSLLTYSIYFAFVLFFSIALVYLIKRITGRYSRHLIGS</sequence>
<dbReference type="GO" id="GO:0016746">
    <property type="term" value="F:acyltransferase activity"/>
    <property type="evidence" value="ECO:0007669"/>
    <property type="project" value="UniProtKB-KW"/>
</dbReference>
<dbReference type="RefSeq" id="WP_254152556.1">
    <property type="nucleotide sequence ID" value="NZ_JAHESD010000006.1"/>
</dbReference>
<accession>A0ABS5VMB0</accession>
<comment type="subcellular location">
    <subcellularLocation>
        <location evidence="1">Cell membrane</location>
        <topology evidence="1">Multi-pass membrane protein</topology>
    </subcellularLocation>
</comment>
<feature type="transmembrane region" description="Helical" evidence="7">
    <location>
        <begin position="185"/>
        <end position="203"/>
    </location>
</feature>
<dbReference type="InterPro" id="IPR002656">
    <property type="entry name" value="Acyl_transf_3_dom"/>
</dbReference>
<feature type="transmembrane region" description="Helical" evidence="7">
    <location>
        <begin position="215"/>
        <end position="235"/>
    </location>
</feature>
<feature type="transmembrane region" description="Helical" evidence="7">
    <location>
        <begin position="123"/>
        <end position="148"/>
    </location>
</feature>
<dbReference type="EMBL" id="JAHESD010000006">
    <property type="protein sequence ID" value="MBT1702588.1"/>
    <property type="molecule type" value="Genomic_DNA"/>
</dbReference>
<evidence type="ECO:0000259" key="8">
    <source>
        <dbReference type="Pfam" id="PF01757"/>
    </source>
</evidence>
<name>A0ABS5VMB0_9BACT</name>
<evidence type="ECO:0000256" key="7">
    <source>
        <dbReference type="SAM" id="Phobius"/>
    </source>
</evidence>
<protein>
    <submittedName>
        <fullName evidence="9">Acyltransferase</fullName>
    </submittedName>
</protein>
<organism evidence="9 10">
    <name type="scientific">Chryseosolibacter indicus</name>
    <dbReference type="NCBI Taxonomy" id="2782351"/>
    <lineage>
        <taxon>Bacteria</taxon>
        <taxon>Pseudomonadati</taxon>
        <taxon>Bacteroidota</taxon>
        <taxon>Cytophagia</taxon>
        <taxon>Cytophagales</taxon>
        <taxon>Chryseotaleaceae</taxon>
        <taxon>Chryseosolibacter</taxon>
    </lineage>
</organism>
<keyword evidence="6 7" id="KW-0472">Membrane</keyword>
<dbReference type="Proteomes" id="UP000772618">
    <property type="component" value="Unassembled WGS sequence"/>
</dbReference>
<evidence type="ECO:0000313" key="9">
    <source>
        <dbReference type="EMBL" id="MBT1702588.1"/>
    </source>
</evidence>
<keyword evidence="9" id="KW-0012">Acyltransferase</keyword>
<keyword evidence="5 7" id="KW-1133">Transmembrane helix</keyword>
<feature type="domain" description="Acyltransferase 3" evidence="8">
    <location>
        <begin position="6"/>
        <end position="340"/>
    </location>
</feature>
<feature type="transmembrane region" description="Helical" evidence="7">
    <location>
        <begin position="247"/>
        <end position="273"/>
    </location>
</feature>
<gene>
    <name evidence="9" type="ORF">KK060_04805</name>
</gene>
<evidence type="ECO:0000256" key="3">
    <source>
        <dbReference type="ARBA" id="ARBA00022475"/>
    </source>
</evidence>
<evidence type="ECO:0000256" key="5">
    <source>
        <dbReference type="ARBA" id="ARBA00022989"/>
    </source>
</evidence>
<feature type="transmembrane region" description="Helical" evidence="7">
    <location>
        <begin position="160"/>
        <end position="179"/>
    </location>
</feature>
<reference evidence="9 10" key="1">
    <citation type="submission" date="2021-05" db="EMBL/GenBank/DDBJ databases">
        <title>A Polyphasic approach of four new species of the genus Ohtaekwangia: Ohtaekwangia histidinii sp. nov., Ohtaekwangia cretensis sp. nov., Ohtaekwangia indiensis sp. nov., Ohtaekwangia reichenbachii sp. nov. from diverse environment.</title>
        <authorList>
            <person name="Octaviana S."/>
        </authorList>
    </citation>
    <scope>NUCLEOTIDE SEQUENCE [LARGE SCALE GENOMIC DNA]</scope>
    <source>
        <strain evidence="9 10">PWU20</strain>
    </source>
</reference>
<feature type="transmembrane region" description="Helical" evidence="7">
    <location>
        <begin position="84"/>
        <end position="103"/>
    </location>
</feature>
<comment type="caution">
    <text evidence="9">The sequence shown here is derived from an EMBL/GenBank/DDBJ whole genome shotgun (WGS) entry which is preliminary data.</text>
</comment>
<evidence type="ECO:0000256" key="2">
    <source>
        <dbReference type="ARBA" id="ARBA00007400"/>
    </source>
</evidence>
<evidence type="ECO:0000256" key="1">
    <source>
        <dbReference type="ARBA" id="ARBA00004651"/>
    </source>
</evidence>
<dbReference type="Pfam" id="PF01757">
    <property type="entry name" value="Acyl_transf_3"/>
    <property type="match status" value="1"/>
</dbReference>
<keyword evidence="4 7" id="KW-0812">Transmembrane</keyword>
<keyword evidence="9" id="KW-0808">Transferase</keyword>
<evidence type="ECO:0000256" key="6">
    <source>
        <dbReference type="ARBA" id="ARBA00023136"/>
    </source>
</evidence>